<name>A0A127PXV9_9BURK</name>
<proteinExistence type="predicted"/>
<gene>
    <name evidence="1" type="ORF">CPter91_0225</name>
</gene>
<dbReference type="AlphaFoldDB" id="A0A127PXV9"/>
<organism evidence="1 2">
    <name type="scientific">Collimonas pratensis</name>
    <dbReference type="NCBI Taxonomy" id="279113"/>
    <lineage>
        <taxon>Bacteria</taxon>
        <taxon>Pseudomonadati</taxon>
        <taxon>Pseudomonadota</taxon>
        <taxon>Betaproteobacteria</taxon>
        <taxon>Burkholderiales</taxon>
        <taxon>Oxalobacteraceae</taxon>
        <taxon>Collimonas</taxon>
    </lineage>
</organism>
<dbReference type="KEGG" id="cpra:CPter91_0225"/>
<dbReference type="Proteomes" id="UP000074561">
    <property type="component" value="Chromosome"/>
</dbReference>
<accession>A0A127PXV9</accession>
<dbReference type="EMBL" id="CP013234">
    <property type="protein sequence ID" value="AMP02623.1"/>
    <property type="molecule type" value="Genomic_DNA"/>
</dbReference>
<protein>
    <submittedName>
        <fullName evidence="1">Uncharacterized protein</fullName>
    </submittedName>
</protein>
<evidence type="ECO:0000313" key="1">
    <source>
        <dbReference type="EMBL" id="AMP02623.1"/>
    </source>
</evidence>
<reference evidence="1 2" key="1">
    <citation type="submission" date="2015-11" db="EMBL/GenBank/DDBJ databases">
        <title>Exploring the genomic traits of fungus-feeding bacterial genus Collimonas.</title>
        <authorList>
            <person name="Song C."/>
            <person name="Schmidt R."/>
            <person name="de Jager V."/>
            <person name="Krzyzanowska D."/>
            <person name="Jongedijk E."/>
            <person name="Cankar K."/>
            <person name="Beekwilder J."/>
            <person name="van Veen A."/>
            <person name="de Boer W."/>
            <person name="van Veen J.A."/>
            <person name="Garbeva P."/>
        </authorList>
    </citation>
    <scope>NUCLEOTIDE SEQUENCE [LARGE SCALE GENOMIC DNA]</scope>
    <source>
        <strain evidence="1 2">Ter91</strain>
    </source>
</reference>
<evidence type="ECO:0000313" key="2">
    <source>
        <dbReference type="Proteomes" id="UP000074561"/>
    </source>
</evidence>
<sequence>MASPVFFFMRSVFNLNYQSAVMLPQISAARHRRGGRQA</sequence>